<reference evidence="7" key="1">
    <citation type="submission" date="2021-10" db="EMBL/GenBank/DDBJ databases">
        <title>The complete genome sequence of Leeia sp. TBRC 13508.</title>
        <authorList>
            <person name="Charoenyingcharoen P."/>
            <person name="Yukphan P."/>
        </authorList>
    </citation>
    <scope>NUCLEOTIDE SEQUENCE</scope>
    <source>
        <strain evidence="7">TBRC 13508</strain>
    </source>
</reference>
<keyword evidence="1 3" id="KW-0807">Transducer</keyword>
<dbReference type="InterPro" id="IPR024478">
    <property type="entry name" value="HlyB_4HB_MCP"/>
</dbReference>
<accession>A0ABS8DA27</accession>
<keyword evidence="8" id="KW-1185">Reference proteome</keyword>
<protein>
    <submittedName>
        <fullName evidence="7">Methyl-accepting chemotaxis protein</fullName>
    </submittedName>
</protein>
<organism evidence="7 8">
    <name type="scientific">Leeia speluncae</name>
    <dbReference type="NCBI Taxonomy" id="2884804"/>
    <lineage>
        <taxon>Bacteria</taxon>
        <taxon>Pseudomonadati</taxon>
        <taxon>Pseudomonadota</taxon>
        <taxon>Betaproteobacteria</taxon>
        <taxon>Neisseriales</taxon>
        <taxon>Leeiaceae</taxon>
        <taxon>Leeia</taxon>
    </lineage>
</organism>
<dbReference type="InterPro" id="IPR004090">
    <property type="entry name" value="Chemotax_Me-accpt_rcpt"/>
</dbReference>
<proteinExistence type="inferred from homology"/>
<evidence type="ECO:0000256" key="1">
    <source>
        <dbReference type="ARBA" id="ARBA00023224"/>
    </source>
</evidence>
<evidence type="ECO:0000259" key="5">
    <source>
        <dbReference type="PROSITE" id="PS50111"/>
    </source>
</evidence>
<dbReference type="SMART" id="SM00283">
    <property type="entry name" value="MA"/>
    <property type="match status" value="1"/>
</dbReference>
<keyword evidence="4" id="KW-0812">Transmembrane</keyword>
<dbReference type="Pfam" id="PF12729">
    <property type="entry name" value="4HB_MCP_1"/>
    <property type="match status" value="1"/>
</dbReference>
<keyword evidence="4" id="KW-0472">Membrane</keyword>
<feature type="domain" description="HAMP" evidence="6">
    <location>
        <begin position="208"/>
        <end position="261"/>
    </location>
</feature>
<dbReference type="PANTHER" id="PTHR32089:SF112">
    <property type="entry name" value="LYSOZYME-LIKE PROTEIN-RELATED"/>
    <property type="match status" value="1"/>
</dbReference>
<dbReference type="SUPFAM" id="SSF58104">
    <property type="entry name" value="Methyl-accepting chemotaxis protein (MCP) signaling domain"/>
    <property type="match status" value="1"/>
</dbReference>
<comment type="similarity">
    <text evidence="2">Belongs to the methyl-accepting chemotaxis (MCP) protein family.</text>
</comment>
<dbReference type="InterPro" id="IPR003660">
    <property type="entry name" value="HAMP_dom"/>
</dbReference>
<dbReference type="InterPro" id="IPR004089">
    <property type="entry name" value="MCPsignal_dom"/>
</dbReference>
<evidence type="ECO:0000259" key="6">
    <source>
        <dbReference type="PROSITE" id="PS50885"/>
    </source>
</evidence>
<dbReference type="RefSeq" id="WP_227181895.1">
    <property type="nucleotide sequence ID" value="NZ_JAJBZT010000011.1"/>
</dbReference>
<feature type="domain" description="Methyl-accepting transducer" evidence="5">
    <location>
        <begin position="266"/>
        <end position="502"/>
    </location>
</feature>
<evidence type="ECO:0000256" key="3">
    <source>
        <dbReference type="PROSITE-ProRule" id="PRU00284"/>
    </source>
</evidence>
<dbReference type="PROSITE" id="PS50885">
    <property type="entry name" value="HAMP"/>
    <property type="match status" value="1"/>
</dbReference>
<sequence>MQIRHKLIVVLTILFTSLIVVGGAGFFVLKSAETRVESAQSAASIRIETLSGLKDKIAKIRTYAFLHAFNFDMDAKATVEQKVSLLDKEIYAGFQLYQGLSRESDNDLVMLKKDISLFDQYKSVRDQMLEKSRNNDSSSAREIITKDLSQVAEQLDQTITTHIQFNQVNLKQSYIAIAETNHQINRGLGIFVGVIVLISFAISIRIYKEVGGGLLDIQQFVGAVAKTKDFTARLHFKGKNEFAQLAITLNQLFETLQVSFKQFADSTTQMNQSSQVMKSFSEQVGVSAKESTQVSQATLQSIQNVQRLMGEVSLKSTQAEAVANSASAYVENCSNVISHTLQDVNNVIQSVNEVGRSISTLENYTKDVDRIVLVIKEVAEQTNLLALNAAIEAARAGETGRGFAVVADEVRKLAERTSLSTMEIKDTIQSINQQTLAASGYMKKAEGKIAEIVKGSDAAMNAMSEIDETSEKLTSCIHAIAAAVNVQEKEASQVVNQVDILSTNATQTERLAIENVEKSAGLAMLADDQTNRIQLFKY</sequence>
<evidence type="ECO:0000256" key="2">
    <source>
        <dbReference type="ARBA" id="ARBA00029447"/>
    </source>
</evidence>
<keyword evidence="4" id="KW-1133">Transmembrane helix</keyword>
<evidence type="ECO:0000313" key="8">
    <source>
        <dbReference type="Proteomes" id="UP001165395"/>
    </source>
</evidence>
<evidence type="ECO:0000313" key="7">
    <source>
        <dbReference type="EMBL" id="MCB6185064.1"/>
    </source>
</evidence>
<comment type="caution">
    <text evidence="7">The sequence shown here is derived from an EMBL/GenBank/DDBJ whole genome shotgun (WGS) entry which is preliminary data.</text>
</comment>
<dbReference type="Proteomes" id="UP001165395">
    <property type="component" value="Unassembled WGS sequence"/>
</dbReference>
<dbReference type="EMBL" id="JAJBZT010000011">
    <property type="protein sequence ID" value="MCB6185064.1"/>
    <property type="molecule type" value="Genomic_DNA"/>
</dbReference>
<name>A0ABS8DA27_9NEIS</name>
<dbReference type="Gene3D" id="1.10.287.950">
    <property type="entry name" value="Methyl-accepting chemotaxis protein"/>
    <property type="match status" value="1"/>
</dbReference>
<dbReference type="Pfam" id="PF00015">
    <property type="entry name" value="MCPsignal"/>
    <property type="match status" value="1"/>
</dbReference>
<evidence type="ECO:0000256" key="4">
    <source>
        <dbReference type="SAM" id="Phobius"/>
    </source>
</evidence>
<dbReference type="PROSITE" id="PS50111">
    <property type="entry name" value="CHEMOTAXIS_TRANSDUC_2"/>
    <property type="match status" value="1"/>
</dbReference>
<gene>
    <name evidence="7" type="ORF">LIN78_16070</name>
</gene>
<dbReference type="PRINTS" id="PR00260">
    <property type="entry name" value="CHEMTRNSDUCR"/>
</dbReference>
<dbReference type="PANTHER" id="PTHR32089">
    <property type="entry name" value="METHYL-ACCEPTING CHEMOTAXIS PROTEIN MCPB"/>
    <property type="match status" value="1"/>
</dbReference>
<feature type="transmembrane region" description="Helical" evidence="4">
    <location>
        <begin position="7"/>
        <end position="29"/>
    </location>
</feature>